<sequence>MLMNKQQLVKLQLQKWMKESSGEGGNKHFNFKSGLKRAVEKEAINTSTSKEEQGKNSNTEAKPSTTELEDDESGKDRTRRWCINGGNEAQKNAERRRRSEDAEACGEKKTDVDGSNGCSGRSEQREGGSVRRLALARFDIDAEKATRDEHASEIYRRVEARDSACR</sequence>
<organism evidence="2 3">
    <name type="scientific">Phaseolus angularis</name>
    <name type="common">Azuki bean</name>
    <name type="synonym">Vigna angularis</name>
    <dbReference type="NCBI Taxonomy" id="3914"/>
    <lineage>
        <taxon>Eukaryota</taxon>
        <taxon>Viridiplantae</taxon>
        <taxon>Streptophyta</taxon>
        <taxon>Embryophyta</taxon>
        <taxon>Tracheophyta</taxon>
        <taxon>Spermatophyta</taxon>
        <taxon>Magnoliopsida</taxon>
        <taxon>eudicotyledons</taxon>
        <taxon>Gunneridae</taxon>
        <taxon>Pentapetalae</taxon>
        <taxon>rosids</taxon>
        <taxon>fabids</taxon>
        <taxon>Fabales</taxon>
        <taxon>Fabaceae</taxon>
        <taxon>Papilionoideae</taxon>
        <taxon>50 kb inversion clade</taxon>
        <taxon>NPAAA clade</taxon>
        <taxon>indigoferoid/millettioid clade</taxon>
        <taxon>Phaseoleae</taxon>
        <taxon>Vigna</taxon>
    </lineage>
</organism>
<reference evidence="3" key="1">
    <citation type="journal article" date="2015" name="Proc. Natl. Acad. Sci. U.S.A.">
        <title>Genome sequencing of adzuki bean (Vigna angularis) provides insight into high starch and low fat accumulation and domestication.</title>
        <authorList>
            <person name="Yang K."/>
            <person name="Tian Z."/>
            <person name="Chen C."/>
            <person name="Luo L."/>
            <person name="Zhao B."/>
            <person name="Wang Z."/>
            <person name="Yu L."/>
            <person name="Li Y."/>
            <person name="Sun Y."/>
            <person name="Li W."/>
            <person name="Chen Y."/>
            <person name="Li Y."/>
            <person name="Zhang Y."/>
            <person name="Ai D."/>
            <person name="Zhao J."/>
            <person name="Shang C."/>
            <person name="Ma Y."/>
            <person name="Wu B."/>
            <person name="Wang M."/>
            <person name="Gao L."/>
            <person name="Sun D."/>
            <person name="Zhang P."/>
            <person name="Guo F."/>
            <person name="Wang W."/>
            <person name="Li Y."/>
            <person name="Wang J."/>
            <person name="Varshney R.K."/>
            <person name="Wang J."/>
            <person name="Ling H.Q."/>
            <person name="Wan P."/>
        </authorList>
    </citation>
    <scope>NUCLEOTIDE SEQUENCE</scope>
    <source>
        <strain evidence="3">cv. Jingnong 6</strain>
    </source>
</reference>
<accession>A0A0L9VLD4</accession>
<dbReference type="AlphaFoldDB" id="A0A0L9VLD4"/>
<gene>
    <name evidence="2" type="ORF">LR48_Vigan10g176800</name>
</gene>
<evidence type="ECO:0000313" key="3">
    <source>
        <dbReference type="Proteomes" id="UP000053144"/>
    </source>
</evidence>
<dbReference type="Proteomes" id="UP000053144">
    <property type="component" value="Chromosome 10"/>
</dbReference>
<proteinExistence type="predicted"/>
<dbReference type="Gramene" id="KOM55876">
    <property type="protein sequence ID" value="KOM55876"/>
    <property type="gene ID" value="LR48_Vigan10g176800"/>
</dbReference>
<name>A0A0L9VLD4_PHAAN</name>
<feature type="compositionally biased region" description="Basic and acidic residues" evidence="1">
    <location>
        <begin position="91"/>
        <end position="112"/>
    </location>
</feature>
<feature type="region of interest" description="Disordered" evidence="1">
    <location>
        <begin position="40"/>
        <end position="131"/>
    </location>
</feature>
<protein>
    <submittedName>
        <fullName evidence="2">Uncharacterized protein</fullName>
    </submittedName>
</protein>
<dbReference type="EMBL" id="CM003380">
    <property type="protein sequence ID" value="KOM55876.1"/>
    <property type="molecule type" value="Genomic_DNA"/>
</dbReference>
<evidence type="ECO:0000256" key="1">
    <source>
        <dbReference type="SAM" id="MobiDB-lite"/>
    </source>
</evidence>
<feature type="compositionally biased region" description="Polar residues" evidence="1">
    <location>
        <begin position="55"/>
        <end position="66"/>
    </location>
</feature>
<feature type="compositionally biased region" description="Basic and acidic residues" evidence="1">
    <location>
        <begin position="40"/>
        <end position="54"/>
    </location>
</feature>
<evidence type="ECO:0000313" key="2">
    <source>
        <dbReference type="EMBL" id="KOM55876.1"/>
    </source>
</evidence>